<protein>
    <submittedName>
        <fullName evidence="1">Uncharacterized protein</fullName>
    </submittedName>
</protein>
<name>A0A081NKT2_9GAMM</name>
<sequence>MQEDRHIIRDWFREHGLPPGPILMPRARCCPDKGEDFKFKVLQHLKNNVKVIRAWGNGVEKDILPYMRAAVCTVNHISWPLSDISSIKLLVASRLHNYRLHSRIKLAHCSEDTCIPAVLSTYMIDNPACKQSLNQPLVCSFGSPPDDDPDSPPVFFNQECKAPWM</sequence>
<evidence type="ECO:0000313" key="2">
    <source>
        <dbReference type="Proteomes" id="UP000028073"/>
    </source>
</evidence>
<dbReference type="Proteomes" id="UP000028073">
    <property type="component" value="Unassembled WGS sequence"/>
</dbReference>
<reference evidence="1 2" key="1">
    <citation type="submission" date="2014-06" db="EMBL/GenBank/DDBJ databases">
        <title>Whole Genome Sequences of Three Symbiotic Endozoicomonas Bacteria.</title>
        <authorList>
            <person name="Neave M.J."/>
            <person name="Apprill A."/>
            <person name="Voolstra C.R."/>
        </authorList>
    </citation>
    <scope>NUCLEOTIDE SEQUENCE [LARGE SCALE GENOMIC DNA]</scope>
    <source>
        <strain evidence="1 2">DSM 25634</strain>
    </source>
</reference>
<dbReference type="AlphaFoldDB" id="A0A081NKT2"/>
<keyword evidence="2" id="KW-1185">Reference proteome</keyword>
<accession>A0A081NKT2</accession>
<proteinExistence type="predicted"/>
<comment type="caution">
    <text evidence="1">The sequence shown here is derived from an EMBL/GenBank/DDBJ whole genome shotgun (WGS) entry which is preliminary data.</text>
</comment>
<organism evidence="1 2">
    <name type="scientific">Endozoicomonas numazuensis</name>
    <dbReference type="NCBI Taxonomy" id="1137799"/>
    <lineage>
        <taxon>Bacteria</taxon>
        <taxon>Pseudomonadati</taxon>
        <taxon>Pseudomonadota</taxon>
        <taxon>Gammaproteobacteria</taxon>
        <taxon>Oceanospirillales</taxon>
        <taxon>Endozoicomonadaceae</taxon>
        <taxon>Endozoicomonas</taxon>
    </lineage>
</organism>
<dbReference type="STRING" id="1137799.GZ78_03230"/>
<gene>
    <name evidence="1" type="ORF">GZ78_03230</name>
</gene>
<dbReference type="EMBL" id="JOKH01000001">
    <property type="protein sequence ID" value="KEQ19055.1"/>
    <property type="molecule type" value="Genomic_DNA"/>
</dbReference>
<evidence type="ECO:0000313" key="1">
    <source>
        <dbReference type="EMBL" id="KEQ19055.1"/>
    </source>
</evidence>